<name>A0ABV1AAA3_9TELE</name>
<accession>A0ABV1AAA3</accession>
<reference evidence="1 2" key="1">
    <citation type="submission" date="2021-06" db="EMBL/GenBank/DDBJ databases">
        <authorList>
            <person name="Palmer J.M."/>
        </authorList>
    </citation>
    <scope>NUCLEOTIDE SEQUENCE [LARGE SCALE GENOMIC DNA]</scope>
    <source>
        <strain evidence="1 2">AS_MEX2019</strain>
        <tissue evidence="1">Muscle</tissue>
    </source>
</reference>
<keyword evidence="2" id="KW-1185">Reference proteome</keyword>
<sequence length="112" mass="12251">MFYSWYGMLYLPNLQRVGSLVGSRIAPATDTYNLATTAPVSRLGNGGVEHGPHGLNVPHLPQNVFEALLEVELKLRLTGDSARRSQQTLKICLGLPGLTGILPPHRSQFTTR</sequence>
<organism evidence="1 2">
    <name type="scientific">Ameca splendens</name>
    <dbReference type="NCBI Taxonomy" id="208324"/>
    <lineage>
        <taxon>Eukaryota</taxon>
        <taxon>Metazoa</taxon>
        <taxon>Chordata</taxon>
        <taxon>Craniata</taxon>
        <taxon>Vertebrata</taxon>
        <taxon>Euteleostomi</taxon>
        <taxon>Actinopterygii</taxon>
        <taxon>Neopterygii</taxon>
        <taxon>Teleostei</taxon>
        <taxon>Neoteleostei</taxon>
        <taxon>Acanthomorphata</taxon>
        <taxon>Ovalentaria</taxon>
        <taxon>Atherinomorphae</taxon>
        <taxon>Cyprinodontiformes</taxon>
        <taxon>Goodeidae</taxon>
        <taxon>Ameca</taxon>
    </lineage>
</organism>
<dbReference type="Proteomes" id="UP001469553">
    <property type="component" value="Unassembled WGS sequence"/>
</dbReference>
<gene>
    <name evidence="1" type="ORF">AMECASPLE_022957</name>
</gene>
<evidence type="ECO:0000313" key="2">
    <source>
        <dbReference type="Proteomes" id="UP001469553"/>
    </source>
</evidence>
<dbReference type="EMBL" id="JAHRIP010086720">
    <property type="protein sequence ID" value="MEQ2315492.1"/>
    <property type="molecule type" value="Genomic_DNA"/>
</dbReference>
<proteinExistence type="predicted"/>
<evidence type="ECO:0000313" key="1">
    <source>
        <dbReference type="EMBL" id="MEQ2315492.1"/>
    </source>
</evidence>
<protein>
    <submittedName>
        <fullName evidence="1">Uncharacterized protein</fullName>
    </submittedName>
</protein>
<comment type="caution">
    <text evidence="1">The sequence shown here is derived from an EMBL/GenBank/DDBJ whole genome shotgun (WGS) entry which is preliminary data.</text>
</comment>